<dbReference type="AlphaFoldDB" id="A0A1B1Z839"/>
<dbReference type="OrthoDB" id="9772736at2"/>
<evidence type="ECO:0000313" key="4">
    <source>
        <dbReference type="EMBL" id="ANX13618.1"/>
    </source>
</evidence>
<dbReference type="RefSeq" id="WP_066292679.1">
    <property type="nucleotide sequence ID" value="NZ_CP016761.1"/>
</dbReference>
<evidence type="ECO:0000313" key="5">
    <source>
        <dbReference type="Proteomes" id="UP000077412"/>
    </source>
</evidence>
<dbReference type="Gene3D" id="3.20.20.70">
    <property type="entry name" value="Aldolase class I"/>
    <property type="match status" value="1"/>
</dbReference>
<evidence type="ECO:0000256" key="1">
    <source>
        <dbReference type="ARBA" id="ARBA00022630"/>
    </source>
</evidence>
<name>A0A1B1Z839_9BACL</name>
<dbReference type="SUPFAM" id="SSF51395">
    <property type="entry name" value="FMN-linked oxidoreductases"/>
    <property type="match status" value="1"/>
</dbReference>
<dbReference type="KEGG" id="far:ABE41_016525"/>
<protein>
    <submittedName>
        <fullName evidence="4">NADH:flavin oxidoreductase</fullName>
    </submittedName>
</protein>
<dbReference type="InterPro" id="IPR051799">
    <property type="entry name" value="NADH_flavin_oxidoreductase"/>
</dbReference>
<dbReference type="CDD" id="cd02803">
    <property type="entry name" value="OYE_like_FMN_family"/>
    <property type="match status" value="1"/>
</dbReference>
<dbReference type="GO" id="GO:0010181">
    <property type="term" value="F:FMN binding"/>
    <property type="evidence" value="ECO:0007669"/>
    <property type="project" value="InterPro"/>
</dbReference>
<organism evidence="4 5">
    <name type="scientific">Fictibacillus arsenicus</name>
    <dbReference type="NCBI Taxonomy" id="255247"/>
    <lineage>
        <taxon>Bacteria</taxon>
        <taxon>Bacillati</taxon>
        <taxon>Bacillota</taxon>
        <taxon>Bacilli</taxon>
        <taxon>Bacillales</taxon>
        <taxon>Fictibacillaceae</taxon>
        <taxon>Fictibacillus</taxon>
    </lineage>
</organism>
<dbReference type="EMBL" id="CP016761">
    <property type="protein sequence ID" value="ANX13618.1"/>
    <property type="molecule type" value="Genomic_DNA"/>
</dbReference>
<dbReference type="Proteomes" id="UP000077412">
    <property type="component" value="Chromosome"/>
</dbReference>
<keyword evidence="5" id="KW-1185">Reference proteome</keyword>
<reference evidence="4 5" key="1">
    <citation type="submission" date="2016-08" db="EMBL/GenBank/DDBJ databases">
        <title>Complete genome sequence of Fictibacillus arsenicus G25-54, a strain with toxicity to nematodes and a potential arsenic-resistance activity.</title>
        <authorList>
            <person name="Zheng Z."/>
        </authorList>
    </citation>
    <scope>NUCLEOTIDE SEQUENCE [LARGE SCALE GENOMIC DNA]</scope>
    <source>
        <strain evidence="4 5">G25-54</strain>
    </source>
</reference>
<dbReference type="InterPro" id="IPR001155">
    <property type="entry name" value="OxRdtase_FMN_N"/>
</dbReference>
<proteinExistence type="predicted"/>
<dbReference type="InterPro" id="IPR013785">
    <property type="entry name" value="Aldolase_TIM"/>
</dbReference>
<accession>A0A1B1Z839</accession>
<keyword evidence="1" id="KW-0285">Flavoprotein</keyword>
<evidence type="ECO:0000259" key="3">
    <source>
        <dbReference type="Pfam" id="PF00724"/>
    </source>
</evidence>
<dbReference type="PANTHER" id="PTHR43656:SF2">
    <property type="entry name" value="BINDING OXIDOREDUCTASE, PUTATIVE (AFU_ORTHOLOGUE AFUA_2G08260)-RELATED"/>
    <property type="match status" value="1"/>
</dbReference>
<keyword evidence="2" id="KW-0560">Oxidoreductase</keyword>
<gene>
    <name evidence="4" type="ORF">ABE41_016525</name>
</gene>
<feature type="domain" description="NADH:flavin oxidoreductase/NADH oxidase N-terminal" evidence="3">
    <location>
        <begin position="5"/>
        <end position="340"/>
    </location>
</feature>
<dbReference type="STRING" id="255247.ABE41_016525"/>
<dbReference type="GO" id="GO:0016491">
    <property type="term" value="F:oxidoreductase activity"/>
    <property type="evidence" value="ECO:0007669"/>
    <property type="project" value="UniProtKB-KW"/>
</dbReference>
<evidence type="ECO:0000256" key="2">
    <source>
        <dbReference type="ARBA" id="ARBA00023002"/>
    </source>
</evidence>
<dbReference type="Pfam" id="PF00724">
    <property type="entry name" value="Oxidored_FMN"/>
    <property type="match status" value="1"/>
</dbReference>
<sequence length="370" mass="40063">MSKHVFSSYTLGPLSLKNRYLVAPMTRISAEENGAANDTMTRYYERFAKGGFAAIISEGIYIDRLYSQGYRNQPGLASEEHVEAWKDVVSAVKNNGAKMIAQLMHAGGQSQANAYTEITVGPSSTAPKGEQLGFYHGSGPFKTPKVMDAKDIEQVIHAFAAAAVNAKKAGFDGVEIHGANGYLLDEFLTDYLNNRNDDYGPSIEKGLNLFVRVIEAVRKTTGPDFTVGVRISQGKVSDQTYKWGNGENDAALIFSTLGKTDIDYIHVTDKDGSAPGFGEGTKSLAEAAKAFGNGKTVIANGMLHDVEKAETIIKNGQADLISIGTGALANPDLPLLLEKGERLKPFQPQEILMPIAYIKEAELEYELVNK</sequence>
<dbReference type="PANTHER" id="PTHR43656">
    <property type="entry name" value="BINDING OXIDOREDUCTASE, PUTATIVE (AFU_ORTHOLOGUE AFUA_2G08260)-RELATED"/>
    <property type="match status" value="1"/>
</dbReference>